<dbReference type="EMBL" id="QRVM01000003">
    <property type="protein sequence ID" value="RGS49139.1"/>
    <property type="molecule type" value="Genomic_DNA"/>
</dbReference>
<dbReference type="AlphaFoldDB" id="A0A395W753"/>
<protein>
    <submittedName>
        <fullName evidence="2">Uncharacterized protein</fullName>
    </submittedName>
</protein>
<evidence type="ECO:0000313" key="2">
    <source>
        <dbReference type="EMBL" id="RGU89924.1"/>
    </source>
</evidence>
<comment type="caution">
    <text evidence="2">The sequence shown here is derived from an EMBL/GenBank/DDBJ whole genome shotgun (WGS) entry which is preliminary data.</text>
</comment>
<dbReference type="Proteomes" id="UP000284651">
    <property type="component" value="Unassembled WGS sequence"/>
</dbReference>
<organism evidence="2 4">
    <name type="scientific">Holdemanella biformis</name>
    <dbReference type="NCBI Taxonomy" id="1735"/>
    <lineage>
        <taxon>Bacteria</taxon>
        <taxon>Bacillati</taxon>
        <taxon>Bacillota</taxon>
        <taxon>Erysipelotrichia</taxon>
        <taxon>Erysipelotrichales</taxon>
        <taxon>Erysipelotrichaceae</taxon>
        <taxon>Holdemanella</taxon>
    </lineage>
</organism>
<accession>A0A395W753</accession>
<dbReference type="RefSeq" id="WP_118318853.1">
    <property type="nucleotide sequence ID" value="NZ_CATXNH010000018.1"/>
</dbReference>
<dbReference type="Proteomes" id="UP000265489">
    <property type="component" value="Unassembled WGS sequence"/>
</dbReference>
<dbReference type="GeneID" id="66580507"/>
<proteinExistence type="predicted"/>
<evidence type="ECO:0000313" key="4">
    <source>
        <dbReference type="Proteomes" id="UP000265489"/>
    </source>
</evidence>
<dbReference type="EMBL" id="QSAT01000029">
    <property type="protein sequence ID" value="RGW73824.1"/>
    <property type="molecule type" value="Genomic_DNA"/>
</dbReference>
<evidence type="ECO:0000313" key="3">
    <source>
        <dbReference type="EMBL" id="RGW73824.1"/>
    </source>
</evidence>
<dbReference type="EMBL" id="QRYQ01000021">
    <property type="protein sequence ID" value="RGU89924.1"/>
    <property type="molecule type" value="Genomic_DNA"/>
</dbReference>
<reference evidence="4 5" key="1">
    <citation type="submission" date="2018-08" db="EMBL/GenBank/DDBJ databases">
        <title>A genome reference for cultivated species of the human gut microbiota.</title>
        <authorList>
            <person name="Zou Y."/>
            <person name="Xue W."/>
            <person name="Luo G."/>
        </authorList>
    </citation>
    <scope>NUCLEOTIDE SEQUENCE [LARGE SCALE GENOMIC DNA]</scope>
    <source>
        <strain evidence="3 5">AF10-31</strain>
        <strain evidence="2 4">AF15-20</strain>
        <strain evidence="1 6">AF22-10AC</strain>
    </source>
</reference>
<evidence type="ECO:0000313" key="5">
    <source>
        <dbReference type="Proteomes" id="UP000284651"/>
    </source>
</evidence>
<name>A0A395W753_9FIRM</name>
<gene>
    <name evidence="3" type="ORF">DWV56_08780</name>
    <name evidence="2" type="ORF">DWW32_09845</name>
    <name evidence="1" type="ORF">DWX92_01175</name>
</gene>
<sequence length="62" mass="7015">MNINLNDIDDSLETMKISWDTTNVFNAPISDLINRDLDIMGEATSNDEKVMTFVTCKMVSNE</sequence>
<dbReference type="Proteomes" id="UP000285274">
    <property type="component" value="Unassembled WGS sequence"/>
</dbReference>
<evidence type="ECO:0000313" key="1">
    <source>
        <dbReference type="EMBL" id="RGS49139.1"/>
    </source>
</evidence>
<evidence type="ECO:0000313" key="6">
    <source>
        <dbReference type="Proteomes" id="UP000285274"/>
    </source>
</evidence>